<keyword evidence="4" id="KW-1185">Reference proteome</keyword>
<protein>
    <recommendedName>
        <fullName evidence="2">Helicase XPB/Ssl2 N-terminal domain-containing protein</fullName>
    </recommendedName>
</protein>
<gene>
    <name evidence="3" type="ORF">JOF53_005000</name>
</gene>
<dbReference type="RefSeq" id="WP_209707275.1">
    <property type="nucleotide sequence ID" value="NZ_JAGIOO010000001.1"/>
</dbReference>
<evidence type="ECO:0000259" key="2">
    <source>
        <dbReference type="Pfam" id="PF13625"/>
    </source>
</evidence>
<dbReference type="EMBL" id="JAGIOO010000001">
    <property type="protein sequence ID" value="MBP2476128.1"/>
    <property type="molecule type" value="Genomic_DNA"/>
</dbReference>
<reference evidence="3 4" key="1">
    <citation type="submission" date="2021-03" db="EMBL/GenBank/DDBJ databases">
        <title>Sequencing the genomes of 1000 actinobacteria strains.</title>
        <authorList>
            <person name="Klenk H.-P."/>
        </authorList>
    </citation>
    <scope>NUCLEOTIDE SEQUENCE [LARGE SCALE GENOMIC DNA]</scope>
    <source>
        <strain evidence="3 4">DSM 44580</strain>
    </source>
</reference>
<comment type="caution">
    <text evidence="3">The sequence shown here is derived from an EMBL/GenBank/DDBJ whole genome shotgun (WGS) entry which is preliminary data.</text>
</comment>
<evidence type="ECO:0000313" key="4">
    <source>
        <dbReference type="Proteomes" id="UP001519363"/>
    </source>
</evidence>
<accession>A0ABS5AHS4</accession>
<feature type="domain" description="Helicase XPB/Ssl2 N-terminal" evidence="2">
    <location>
        <begin position="494"/>
        <end position="615"/>
    </location>
</feature>
<proteinExistence type="predicted"/>
<dbReference type="Pfam" id="PF13625">
    <property type="entry name" value="Helicase_C_3"/>
    <property type="match status" value="1"/>
</dbReference>
<dbReference type="Proteomes" id="UP001519363">
    <property type="component" value="Unassembled WGS sequence"/>
</dbReference>
<evidence type="ECO:0000256" key="1">
    <source>
        <dbReference type="SAM" id="MobiDB-lite"/>
    </source>
</evidence>
<feature type="region of interest" description="Disordered" evidence="1">
    <location>
        <begin position="638"/>
        <end position="660"/>
    </location>
</feature>
<organism evidence="3 4">
    <name type="scientific">Crossiella equi</name>
    <dbReference type="NCBI Taxonomy" id="130796"/>
    <lineage>
        <taxon>Bacteria</taxon>
        <taxon>Bacillati</taxon>
        <taxon>Actinomycetota</taxon>
        <taxon>Actinomycetes</taxon>
        <taxon>Pseudonocardiales</taxon>
        <taxon>Pseudonocardiaceae</taxon>
        <taxon>Crossiella</taxon>
    </lineage>
</organism>
<sequence>MKLKEHLRGLDRSELLRLLELRPDVLVEPAPRDWEGLAKSLSTHSALQRTLEHLDRDALHVTQALQVLGPDATPESVAVLLDSPPPLVESALDRLRARALVWQTPDGRLACPPRLAGWWAVPLGLGAPAAELLAGYALPALRELAAAHGLPDSTRGSLTDALAARLGTAVAGLPDEELAVLRTLAEGAPRRELTEPARAGLAPLLDRGLLLHRGKTGVELPREVGLALEPRRGRHRLTGPPPLPVAEASARLTVDESSIAAAEAVRQATTLLEAAEASPVPALLTGGVGTRERRRLARVLRCPLPATALWLDLAHSAGLLGQHTVGRGPGKAYAPTSAYDTWRARPPAARWVTLARAWLRLEEAPTHRVRADGKPVPPPLPNPGPAARQRAALLRLYAELPEDRGVADPAVLDRLAWQLPLLAAATAHLRAVAEAVLAEARLLGLVAGDQLSPAGRALLDADDPETPIDPGSFDAGDGLLAAAATLLPGTTDRVLLQSDLTAVAAGDPGQHLVRLLDTAADVESSGAARIWRFSAATVRRALDTGKSADQLIDALHAVAPDGLPQPLEYLIRDVARQHGSVRVLDAGCLVLAQDGIQALEIMNSPAADWLGLRQVADAVLLSPRPRPDTLGRLRRAGFLPVGQDSQGTDQPEDPVPTRGLVSTKTRYRPRTADPDELLAALAASPDEDPYDPEVHLRTAAPELPLDDRLRLAEAVRRGLGVEITYPMPDGTGTARPVSDLALERGTLLAWCHRHHTEALFDLARITRVGVPGAVRLMAESGPNRYP</sequence>
<evidence type="ECO:0000313" key="3">
    <source>
        <dbReference type="EMBL" id="MBP2476128.1"/>
    </source>
</evidence>
<name>A0ABS5AHS4_9PSEU</name>
<dbReference type="InterPro" id="IPR032830">
    <property type="entry name" value="XPB/Ssl2_N"/>
</dbReference>